<gene>
    <name evidence="5" type="ordered locus">XC_1486</name>
</gene>
<keyword evidence="3" id="KW-0732">Signal</keyword>
<keyword evidence="2" id="KW-0472">Membrane</keyword>
<accession>A0A0H2X5W3</accession>
<feature type="chain" id="PRO_5002600845" description="DUF4349 domain-containing protein" evidence="3">
    <location>
        <begin position="20"/>
        <end position="266"/>
    </location>
</feature>
<evidence type="ECO:0000256" key="2">
    <source>
        <dbReference type="SAM" id="Phobius"/>
    </source>
</evidence>
<dbReference type="Proteomes" id="UP000000420">
    <property type="component" value="Chromosome"/>
</dbReference>
<keyword evidence="2" id="KW-0812">Transmembrane</keyword>
<proteinExistence type="predicted"/>
<dbReference type="PROSITE" id="PS51257">
    <property type="entry name" value="PROKAR_LIPOPROTEIN"/>
    <property type="match status" value="1"/>
</dbReference>
<evidence type="ECO:0000256" key="3">
    <source>
        <dbReference type="SAM" id="SignalP"/>
    </source>
</evidence>
<sequence length="266" mass="28335">MSAALRTVLLALLSCGLVAGCAKQQRELAGGAAAPAAPPSGQGNLLAYEHEVRIDLAADQIGPRITAVRTACQSAQYGDCALLAVSQEGGRAPSGSIRVRVAPDGVDPLVQLAGQQGDVAARTTHAEDLAQQIADTGLAQARLQNEHARLLQLQQRHDLAVTDLLALSKRLAEIEAEAQQTQQQAAQQQRRVRTQLLTIEFRGTSGEQGRGEIAEAAAEFGQVFASSVAFVIRAVAALVPVVVVLAIVGWLLRLAWRWRARRRRVV</sequence>
<feature type="domain" description="DUF4349" evidence="4">
    <location>
        <begin position="51"/>
        <end position="252"/>
    </location>
</feature>
<keyword evidence="2" id="KW-1133">Transmembrane helix</keyword>
<evidence type="ECO:0000313" key="5">
    <source>
        <dbReference type="EMBL" id="AAY48554.1"/>
    </source>
</evidence>
<dbReference type="RefSeq" id="WP_011037761.1">
    <property type="nucleotide sequence ID" value="NC_007086.1"/>
</dbReference>
<evidence type="ECO:0000313" key="6">
    <source>
        <dbReference type="Proteomes" id="UP000000420"/>
    </source>
</evidence>
<dbReference type="AlphaFoldDB" id="A0A0H2X5W3"/>
<evidence type="ECO:0000259" key="4">
    <source>
        <dbReference type="Pfam" id="PF14257"/>
    </source>
</evidence>
<dbReference type="HOGENOM" id="CLU_091030_0_0_6"/>
<name>A0A0H2X5W3_XANC8</name>
<organism evidence="5 6">
    <name type="scientific">Xanthomonas campestris pv. campestris (strain 8004)</name>
    <dbReference type="NCBI Taxonomy" id="314565"/>
    <lineage>
        <taxon>Bacteria</taxon>
        <taxon>Pseudomonadati</taxon>
        <taxon>Pseudomonadota</taxon>
        <taxon>Gammaproteobacteria</taxon>
        <taxon>Lysobacterales</taxon>
        <taxon>Lysobacteraceae</taxon>
        <taxon>Xanthomonas</taxon>
    </lineage>
</organism>
<dbReference type="KEGG" id="xcb:XC_1486"/>
<dbReference type="EMBL" id="CP000050">
    <property type="protein sequence ID" value="AAY48554.1"/>
    <property type="molecule type" value="Genomic_DNA"/>
</dbReference>
<keyword evidence="1" id="KW-0175">Coiled coil</keyword>
<dbReference type="Pfam" id="PF14257">
    <property type="entry name" value="DUF4349"/>
    <property type="match status" value="1"/>
</dbReference>
<feature type="signal peptide" evidence="3">
    <location>
        <begin position="1"/>
        <end position="19"/>
    </location>
</feature>
<dbReference type="InterPro" id="IPR025645">
    <property type="entry name" value="DUF4349"/>
</dbReference>
<feature type="transmembrane region" description="Helical" evidence="2">
    <location>
        <begin position="230"/>
        <end position="256"/>
    </location>
</feature>
<feature type="coiled-coil region" evidence="1">
    <location>
        <begin position="164"/>
        <end position="191"/>
    </location>
</feature>
<reference evidence="5 6" key="1">
    <citation type="journal article" date="2005" name="Genome Res.">
        <title>Comparative and functional genomic analyses of the pathogenicity of phytopathogen Xanthomonas campestris pv. campestris.</title>
        <authorList>
            <person name="Qian W."/>
            <person name="Jia Y."/>
            <person name="Ren S.X."/>
            <person name="He Y.Q."/>
            <person name="Feng J.X."/>
            <person name="Lu L.F."/>
            <person name="Sun Q."/>
            <person name="Ying G."/>
            <person name="Tang D.J."/>
            <person name="Tang H."/>
            <person name="Wu W."/>
            <person name="Hao P."/>
            <person name="Wang L."/>
            <person name="Jiang B.L."/>
            <person name="Zeng S."/>
            <person name="Gu W.Y."/>
            <person name="Lu G."/>
            <person name="Rong L."/>
            <person name="Tian Y."/>
            <person name="Yao Z."/>
            <person name="Fu G."/>
            <person name="Chen B."/>
            <person name="Fang R."/>
            <person name="Qiang B."/>
            <person name="Chen Z."/>
            <person name="Zhao G.P."/>
            <person name="Tang J.L."/>
            <person name="He C."/>
        </authorList>
    </citation>
    <scope>NUCLEOTIDE SEQUENCE [LARGE SCALE GENOMIC DNA]</scope>
    <source>
        <strain evidence="5 6">8004</strain>
    </source>
</reference>
<protein>
    <recommendedName>
        <fullName evidence="4">DUF4349 domain-containing protein</fullName>
    </recommendedName>
</protein>
<evidence type="ECO:0000256" key="1">
    <source>
        <dbReference type="SAM" id="Coils"/>
    </source>
</evidence>